<accession>A0ABP1PFZ1</accession>
<dbReference type="Gene3D" id="3.40.720.10">
    <property type="entry name" value="Alkaline Phosphatase, subunit A"/>
    <property type="match status" value="1"/>
</dbReference>
<keyword evidence="4" id="KW-1185">Reference proteome</keyword>
<evidence type="ECO:0000256" key="2">
    <source>
        <dbReference type="ARBA" id="ARBA00022553"/>
    </source>
</evidence>
<dbReference type="InterPro" id="IPR001952">
    <property type="entry name" value="Alkaline_phosphatase"/>
</dbReference>
<comment type="caution">
    <text evidence="3">The sequence shown here is derived from an EMBL/GenBank/DDBJ whole genome shotgun (WGS) entry which is preliminary data.</text>
</comment>
<dbReference type="PANTHER" id="PTHR11596:SF5">
    <property type="entry name" value="ALKALINE PHOSPHATASE"/>
    <property type="match status" value="1"/>
</dbReference>
<dbReference type="Proteomes" id="UP001642520">
    <property type="component" value="Unassembled WGS sequence"/>
</dbReference>
<dbReference type="EC" id="3.1.3.1" evidence="1"/>
<dbReference type="PANTHER" id="PTHR11596">
    <property type="entry name" value="ALKALINE PHOSPHATASE"/>
    <property type="match status" value="1"/>
</dbReference>
<evidence type="ECO:0000313" key="4">
    <source>
        <dbReference type="Proteomes" id="UP001642520"/>
    </source>
</evidence>
<gene>
    <name evidence="3" type="ORF">XYLVIOL_LOCUS10527</name>
</gene>
<dbReference type="SUPFAM" id="SSF53649">
    <property type="entry name" value="Alkaline phosphatase-like"/>
    <property type="match status" value="1"/>
</dbReference>
<dbReference type="InterPro" id="IPR017850">
    <property type="entry name" value="Alkaline_phosphatase_core_sf"/>
</dbReference>
<evidence type="ECO:0000256" key="1">
    <source>
        <dbReference type="ARBA" id="ARBA00012647"/>
    </source>
</evidence>
<dbReference type="EMBL" id="CAXAJV020001301">
    <property type="protein sequence ID" value="CAL7951458.1"/>
    <property type="molecule type" value="Genomic_DNA"/>
</dbReference>
<sequence>MWRYLRYSIFGLTVVLLTIHGIVLVRAGEQEREVWYEAATSAIEARIRASAASSSVSGTTPPGGVARGVVLFVGDGMGMSTLTAARILSGQRHGNTGEEAQLAWDSFPAVALARSAFFSRRFASSFPSCSTYARLRHRAGSSLARARRMQIVEGNFPTREILAPSSGQLFQGTFAFLIRDLLII</sequence>
<dbReference type="Pfam" id="PF00245">
    <property type="entry name" value="Alk_phosphatase"/>
    <property type="match status" value="1"/>
</dbReference>
<reference evidence="3 4" key="1">
    <citation type="submission" date="2024-08" db="EMBL/GenBank/DDBJ databases">
        <authorList>
            <person name="Will J Nash"/>
            <person name="Angela Man"/>
            <person name="Seanna McTaggart"/>
            <person name="Kendall Baker"/>
            <person name="Tom Barker"/>
            <person name="Leah Catchpole"/>
            <person name="Alex Durrant"/>
            <person name="Karim Gharbi"/>
            <person name="Naomi Irish"/>
            <person name="Gemy Kaithakottil"/>
            <person name="Debby Ku"/>
            <person name="Aaliyah Providence"/>
            <person name="Felix Shaw"/>
            <person name="David Swarbreck"/>
            <person name="Chris Watkins"/>
            <person name="Ann M. McCartney"/>
            <person name="Giulio Formenti"/>
            <person name="Alice Mouton"/>
            <person name="Noel Vella"/>
            <person name="Bjorn M von Reumont"/>
            <person name="Adriana Vella"/>
            <person name="Wilfried Haerty"/>
        </authorList>
    </citation>
    <scope>NUCLEOTIDE SEQUENCE [LARGE SCALE GENOMIC DNA]</scope>
</reference>
<evidence type="ECO:0000313" key="3">
    <source>
        <dbReference type="EMBL" id="CAL7951458.1"/>
    </source>
</evidence>
<name>A0ABP1PFZ1_XYLVO</name>
<organism evidence="3 4">
    <name type="scientific">Xylocopa violacea</name>
    <name type="common">Violet carpenter bee</name>
    <name type="synonym">Apis violacea</name>
    <dbReference type="NCBI Taxonomy" id="135666"/>
    <lineage>
        <taxon>Eukaryota</taxon>
        <taxon>Metazoa</taxon>
        <taxon>Ecdysozoa</taxon>
        <taxon>Arthropoda</taxon>
        <taxon>Hexapoda</taxon>
        <taxon>Insecta</taxon>
        <taxon>Pterygota</taxon>
        <taxon>Neoptera</taxon>
        <taxon>Endopterygota</taxon>
        <taxon>Hymenoptera</taxon>
        <taxon>Apocrita</taxon>
        <taxon>Aculeata</taxon>
        <taxon>Apoidea</taxon>
        <taxon>Anthophila</taxon>
        <taxon>Apidae</taxon>
        <taxon>Xylocopa</taxon>
        <taxon>Xylocopa</taxon>
    </lineage>
</organism>
<protein>
    <recommendedName>
        <fullName evidence="1">alkaline phosphatase</fullName>
        <ecNumber evidence="1">3.1.3.1</ecNumber>
    </recommendedName>
</protein>
<keyword evidence="2" id="KW-0597">Phosphoprotein</keyword>
<proteinExistence type="predicted"/>